<evidence type="ECO:0000313" key="3">
    <source>
        <dbReference type="Proteomes" id="UP000068250"/>
    </source>
</evidence>
<keyword evidence="1" id="KW-0315">Glutamine amidotransferase</keyword>
<dbReference type="EMBL" id="LN609302">
    <property type="protein sequence ID" value="CEF53736.1"/>
    <property type="molecule type" value="Genomic_DNA"/>
</dbReference>
<dbReference type="GO" id="GO:0006598">
    <property type="term" value="P:polyamine catabolic process"/>
    <property type="evidence" value="ECO:0007669"/>
    <property type="project" value="TreeGrafter"/>
</dbReference>
<dbReference type="GO" id="GO:0005829">
    <property type="term" value="C:cytosol"/>
    <property type="evidence" value="ECO:0007669"/>
    <property type="project" value="TreeGrafter"/>
</dbReference>
<dbReference type="SUPFAM" id="SSF52317">
    <property type="entry name" value="Class I glutamine amidotransferase-like"/>
    <property type="match status" value="1"/>
</dbReference>
<dbReference type="OrthoDB" id="9813383at2"/>
<keyword evidence="4" id="KW-1185">Reference proteome</keyword>
<dbReference type="RefSeq" id="WP_059022693.1">
    <property type="nucleotide sequence ID" value="NZ_LN609302.1"/>
</dbReference>
<evidence type="ECO:0000313" key="2">
    <source>
        <dbReference type="EMBL" id="NHO39890.1"/>
    </source>
</evidence>
<reference evidence="2 4" key="3">
    <citation type="journal article" date="2020" name="Int. J. Syst. Evol. Microbiol.">
        <title>Novel acetic acid bacteria from cider fermentations: Acetobacter conturbans sp. nov. and Acetobacter fallax sp. nov.</title>
        <authorList>
            <person name="Sombolestani A.S."/>
            <person name="Cleenwerck I."/>
            <person name="Cnockaert M."/>
            <person name="Borremans W."/>
            <person name="Wieme A.D."/>
            <person name="De Vuyst L."/>
            <person name="Vandamme P."/>
        </authorList>
    </citation>
    <scope>NUCLEOTIDE SEQUENCE [LARGE SCALE GENOMIC DNA]</scope>
    <source>
        <strain evidence="2 4">LMG 23848</strain>
    </source>
</reference>
<dbReference type="InterPro" id="IPR011697">
    <property type="entry name" value="Peptidase_C26"/>
</dbReference>
<organism evidence="1 3">
    <name type="scientific">Acetobacter ghanensis</name>
    <dbReference type="NCBI Taxonomy" id="431306"/>
    <lineage>
        <taxon>Bacteria</taxon>
        <taxon>Pseudomonadati</taxon>
        <taxon>Pseudomonadota</taxon>
        <taxon>Alphaproteobacteria</taxon>
        <taxon>Acetobacterales</taxon>
        <taxon>Acetobacteraceae</taxon>
        <taxon>Acetobacter</taxon>
    </lineage>
</organism>
<reference evidence="1" key="2">
    <citation type="submission" date="2014-09" db="EMBL/GenBank/DDBJ databases">
        <authorList>
            <person name="Magalhaes I.L.F."/>
            <person name="Oliveira U."/>
            <person name="Santos F.R."/>
            <person name="Vidigal T.H.D.A."/>
            <person name="Brescovit A.D."/>
            <person name="Santos A.J."/>
        </authorList>
    </citation>
    <scope>NUCLEOTIDE SEQUENCE</scope>
    <source>
        <strain evidence="1">LMG 23848T</strain>
    </source>
</reference>
<dbReference type="STRING" id="431306.AGA_380"/>
<evidence type="ECO:0000313" key="1">
    <source>
        <dbReference type="EMBL" id="CEF53736.1"/>
    </source>
</evidence>
<dbReference type="AlphaFoldDB" id="A0A0U4Y984"/>
<dbReference type="CDD" id="cd01745">
    <property type="entry name" value="GATase1_2"/>
    <property type="match status" value="1"/>
</dbReference>
<gene>
    <name evidence="1" type="ORF">AGA_380</name>
    <name evidence="2" type="ORF">GOB80_09395</name>
</gene>
<dbReference type="PANTHER" id="PTHR43235:SF1">
    <property type="entry name" value="GLUTAMINE AMIDOTRANSFERASE PB2B2.05-RELATED"/>
    <property type="match status" value="1"/>
</dbReference>
<evidence type="ECO:0000313" key="4">
    <source>
        <dbReference type="Proteomes" id="UP000657200"/>
    </source>
</evidence>
<sequence length="243" mass="26176">MAAERPVIGITLDLEDGGAERYSRFAWYALRENYLSAVATAGGLPVALPLFPQLGPEYVAKLDGLLITGGAFDIDPMLYGASERHPSVTLRPRRTRAESTLLAAALERDIPVLGICGGMQLLAVALGGTLIQHIPDTYPNALPHEQPNPRDEASHAVDIQPHTLLSRLTGGARRIAVNSAHHQAVNTCGRGRVNAIAEDGVIEGIEDPDHRFCLGVQWHPEFGIDPADRTLFKAFIQASGEQP</sequence>
<dbReference type="PATRIC" id="fig|431306.5.peg.346"/>
<dbReference type="PROSITE" id="PS51273">
    <property type="entry name" value="GATASE_TYPE_1"/>
    <property type="match status" value="1"/>
</dbReference>
<dbReference type="PANTHER" id="PTHR43235">
    <property type="entry name" value="GLUTAMINE AMIDOTRANSFERASE PB2B2.05-RELATED"/>
    <property type="match status" value="1"/>
</dbReference>
<keyword evidence="2" id="KW-0378">Hydrolase</keyword>
<dbReference type="InterPro" id="IPR029062">
    <property type="entry name" value="Class_I_gatase-like"/>
</dbReference>
<dbReference type="Proteomes" id="UP000657200">
    <property type="component" value="Unassembled WGS sequence"/>
</dbReference>
<proteinExistence type="predicted"/>
<dbReference type="Pfam" id="PF07722">
    <property type="entry name" value="Peptidase_C26"/>
    <property type="match status" value="1"/>
</dbReference>
<keyword evidence="1" id="KW-0808">Transferase</keyword>
<name>A0A0U4Y984_9PROT</name>
<dbReference type="GO" id="GO:0016740">
    <property type="term" value="F:transferase activity"/>
    <property type="evidence" value="ECO:0007669"/>
    <property type="project" value="UniProtKB-KW"/>
</dbReference>
<accession>A0A0U4Y984</accession>
<dbReference type="GO" id="GO:0033969">
    <property type="term" value="F:gamma-glutamyl-gamma-aminobutyrate hydrolase activity"/>
    <property type="evidence" value="ECO:0007669"/>
    <property type="project" value="TreeGrafter"/>
</dbReference>
<protein>
    <submittedName>
        <fullName evidence="2">Gamma-glutamyl-gamma-aminobutyrate hydrolase family protein</fullName>
    </submittedName>
    <submittedName>
        <fullName evidence="1">Putative glutamine amidotransferase</fullName>
    </submittedName>
</protein>
<dbReference type="Gene3D" id="3.40.50.880">
    <property type="match status" value="1"/>
</dbReference>
<dbReference type="EMBL" id="WOTE01000005">
    <property type="protein sequence ID" value="NHO39890.1"/>
    <property type="molecule type" value="Genomic_DNA"/>
</dbReference>
<dbReference type="Proteomes" id="UP000068250">
    <property type="component" value="Chromosome I"/>
</dbReference>
<reference evidence="3" key="1">
    <citation type="submission" date="2014-09" db="EMBL/GenBank/DDBJ databases">
        <authorList>
            <person name="Illeghems K.G."/>
        </authorList>
    </citation>
    <scope>NUCLEOTIDE SEQUENCE [LARGE SCALE GENOMIC DNA]</scope>
    <source>
        <strain evidence="3">LMG 23848T</strain>
    </source>
</reference>
<dbReference type="InterPro" id="IPR044668">
    <property type="entry name" value="PuuD-like"/>
</dbReference>